<dbReference type="Pfam" id="PF19028">
    <property type="entry name" value="TSP1_spondin"/>
    <property type="match status" value="2"/>
</dbReference>
<dbReference type="PANTHER" id="PTHR11311">
    <property type="entry name" value="SPONDIN"/>
    <property type="match status" value="1"/>
</dbReference>
<dbReference type="GO" id="GO:0009086">
    <property type="term" value="P:methionine biosynthetic process"/>
    <property type="evidence" value="ECO:0007669"/>
    <property type="project" value="InterPro"/>
</dbReference>
<organism evidence="5 6">
    <name type="scientific">Polarella glacialis</name>
    <name type="common">Dinoflagellate</name>
    <dbReference type="NCBI Taxonomy" id="89957"/>
    <lineage>
        <taxon>Eukaryota</taxon>
        <taxon>Sar</taxon>
        <taxon>Alveolata</taxon>
        <taxon>Dinophyceae</taxon>
        <taxon>Suessiales</taxon>
        <taxon>Suessiaceae</taxon>
        <taxon>Polarella</taxon>
    </lineage>
</organism>
<comment type="caution">
    <text evidence="5">The sequence shown here is derived from an EMBL/GenBank/DDBJ whole genome shotgun (WGS) entry which is preliminary data.</text>
</comment>
<evidence type="ECO:0000313" key="5">
    <source>
        <dbReference type="EMBL" id="CAE8688793.1"/>
    </source>
</evidence>
<dbReference type="PANTHER" id="PTHR11311:SF15">
    <property type="entry name" value="SPONDIN-2"/>
    <property type="match status" value="1"/>
</dbReference>
<proteinExistence type="predicted"/>
<dbReference type="InterPro" id="IPR002629">
    <property type="entry name" value="Met_Synth_C/arc"/>
</dbReference>
<evidence type="ECO:0000259" key="4">
    <source>
        <dbReference type="PROSITE" id="PS50075"/>
    </source>
</evidence>
<evidence type="ECO:0000256" key="3">
    <source>
        <dbReference type="ARBA" id="ARBA00023180"/>
    </source>
</evidence>
<dbReference type="Pfam" id="PF00550">
    <property type="entry name" value="PP-binding"/>
    <property type="match status" value="1"/>
</dbReference>
<name>A0A813JY50_POLGL</name>
<dbReference type="GO" id="GO:0008270">
    <property type="term" value="F:zinc ion binding"/>
    <property type="evidence" value="ECO:0007669"/>
    <property type="project" value="InterPro"/>
</dbReference>
<dbReference type="SUPFAM" id="SSF82895">
    <property type="entry name" value="TSP-1 type 1 repeat"/>
    <property type="match status" value="11"/>
</dbReference>
<dbReference type="GO" id="GO:0031012">
    <property type="term" value="C:extracellular matrix"/>
    <property type="evidence" value="ECO:0007669"/>
    <property type="project" value="TreeGrafter"/>
</dbReference>
<dbReference type="SUPFAM" id="SSF51905">
    <property type="entry name" value="FAD/NAD(P)-binding domain"/>
    <property type="match status" value="1"/>
</dbReference>
<dbReference type="Gene3D" id="2.20.100.10">
    <property type="entry name" value="Thrombospondin type-1 (TSP1) repeat"/>
    <property type="match status" value="11"/>
</dbReference>
<dbReference type="Gene3D" id="3.50.50.60">
    <property type="entry name" value="FAD/NAD(P)-binding domain"/>
    <property type="match status" value="1"/>
</dbReference>
<keyword evidence="2" id="KW-1015">Disulfide bond</keyword>
<dbReference type="Pfam" id="PF01717">
    <property type="entry name" value="Meth_synt_2"/>
    <property type="match status" value="1"/>
</dbReference>
<dbReference type="InterPro" id="IPR038071">
    <property type="entry name" value="UROD/MetE-like_sf"/>
</dbReference>
<gene>
    <name evidence="5" type="ORF">PGLA2088_LOCUS26137</name>
</gene>
<dbReference type="Gene3D" id="3.20.20.210">
    <property type="match status" value="1"/>
</dbReference>
<dbReference type="InterPro" id="IPR044004">
    <property type="entry name" value="TSP1_spondin_dom"/>
</dbReference>
<dbReference type="InterPro" id="IPR023753">
    <property type="entry name" value="FAD/NAD-binding_dom"/>
</dbReference>
<dbReference type="SUPFAM" id="SSF51726">
    <property type="entry name" value="UROD/MetE-like"/>
    <property type="match status" value="1"/>
</dbReference>
<dbReference type="SMART" id="SM00209">
    <property type="entry name" value="TSP1"/>
    <property type="match status" value="13"/>
</dbReference>
<dbReference type="GO" id="GO:0003871">
    <property type="term" value="F:5-methyltetrahydropteroyltriglutamate-homocysteine S-methyltransferase activity"/>
    <property type="evidence" value="ECO:0007669"/>
    <property type="project" value="InterPro"/>
</dbReference>
<dbReference type="Pfam" id="PF00090">
    <property type="entry name" value="TSP_1"/>
    <property type="match status" value="9"/>
</dbReference>
<dbReference type="EMBL" id="CAJNNW010026959">
    <property type="protein sequence ID" value="CAE8688793.1"/>
    <property type="molecule type" value="Genomic_DNA"/>
</dbReference>
<keyword evidence="3" id="KW-0325">Glycoprotein</keyword>
<sequence length="2276" mass="249189">MSGLIQDVQKQVWAACETICAGISEGNKTEDPISELGIDSLGLAELLITLESQFGEGCISVDEVMEDPSVSAIVSLLLRKGIVESPSTQSKELEPVSPLIAEGKLSMLGGVDVAEMQRSSASAAPQGVNSWVRTTHVGSLPRPSGTSLEDIISKQIEAGVDWMNDGEWTRENYISDALSRISGIGGNVQTTGECMCCMPSPSDMHDVPMFARRFTGGNGLITLNPARVAKADVACTGPMAYINPESLFDSLQPFLDVIGSRDRSTCFWSVPSPGTLAVFCEDRHYGDYSKFAGALAEVLRLEYEAVAATGLVLQVDAPCLAMGRHTRHSALTDEEFQEVLRTNVDLINATLVNIDPAKVRVHVCWGNYSGPHHHDIEARHVWPHLLRLNARYISIEGANPRHEHDWEYFAKHVAAKFIELDKVILVGVLDTRSAHIEHPELIAQRLLQYVKVLGPGRVVASTDCGFATTGKSAAITEDIVWLKLAALGEGARIVRQRLVDVGAPEPTSLVYSPTGFRVVVFRDAEAEACPGATELICELAKRSWSLDVLPSGAGAQSGFEQLKYSLDTPMALVALGAQAATMACGVAQLLESDRSVSRRPHTIFTFGPQQPGAECLGAAPLEPEAAKAAAAEIQARMQRRMRFDKRQLTPSGSLLSPATPPSEVDVVVVGAGMLGLYMAVTLTRRGFKVVVLEQRMIIGGIWSMYANSHSQVNSSEGGYSLKDILGESGANRDHATAREMITDIGKLAKEVDASTCCGVKVVRIAKQGDGYMTISQTDHGGTHITSSRGVVLAINDRVGIPRQMTWAGQEEFKGIVTTGTNDNLAHVDWRGKRVVVVGMGAFAIENTRTALEHGAEHVTVVVRRHGTVCPKIIDYLNFVKPLDAEFQHDSTTNIKQMHQWFSLYRKSGATIPECWPEEIKHEGHTISVSDLWFVGHHMGKLCTKVATVDHFDAGGIHLSDGSRLDADIVVVCVGFIRNTHLCEKLTGSDTMKTTNYVGKHLMYLADAEIDHGAFNWFFGSSVLEYAKFFTEVYVAGLEHEEQVGEMLWGADLPTTKIQERKWSGFIAASSKLLKAKADGIPYFADAAHNQVEKRTRHFYNTLPPVAYVKSNEAEWVELHTRLNGGTPVPPELQLPYFFKDAASWCEPKVANPSSSRLQAISTEDYELCGFLPACVKDRDCGLSEWSQWNDCSCSCYGVTERHRIVTQLPMGNGKMCEEENLKEIAPCNPGANDEVHPRGCDGAGPVSCAISEWEEWGDCTASCGGGQRTRMRQILQPANHGGQPCEGELAELAPCNEKHCEGNHCVDCQWGAWSNWGDCSACKGQKYRQRTIEHLQNDCGHKCKLESAKEATNCTGECAPIVFCRWSDWADLGGCTATCGTATKLKQRRLETTNSNGTEEEWNRSVYFMAGDEDMVCSGEQTESVQCESISCEEGCYAKDCRFGQWSEWSEPSCTQLCARVRHIARRSSCGGHPCSGPQTETKRCHRDSCIKAQDCVVGKWDDWSECGRGTFGQMLRTRTILAEARNGGSACGGSLEETHPCPDFGRNVAEVNCHFSDWNSWTECTVLCAGGTKHRSRGFNPPAAGGGRPCQGSMEELTPCQEEACGTNLGQPCIFSPWEEWSHCDSHDQRERTRKVAEEPSKDGTPCKGALHEVVPCDIAVDCVLSPWTSWDQCDKSCDGGQMQRQRQVVLNPRNNGLPCPSHLVETIGCNREPCSDKDVNCKITEWAMWSTCSSTCGPGFQERKRAINKRLSHCGQGCVGNMTMVQPCFVEECGDCENCVWGLWKEWSDCDRHCGGGQRHRLRNITQWPTPGCSPCEPKDKVWVEPCNVEVCSDEELCVDGLWGNWGDWETCSMSCEGGNHWRTRNILRAATSCGNQPTGDSKEAGECNQGVPCKASQDCMWSEWVAWSDCSSSCHGIKQRTRTIETHGFGDGKYCEGPTEETFPCAFGISNDLVNFQSPALLMNLKNVVANNLGGSGPYFQDHPSIRYKGVASDGSSSIDLLITAADGYNPGQGARLNGASGEFGNIFLPRDSTANLEFQLVDSATNDPVFVNDLTLKFFDLDEGNDGSDLFTYEVSVNQKCQEYYIAHESVFKVVGTCDTPEPTIFKKPIVAELECRDGGFEFLKLDKVGHNNLGGKGPDFGEEVLLYSDVLSLDGRSVDLVIEVEDGQQYEPGHLAARVNGKIGGATRFNLAAAMGVIDQLAGTSTRFNARFQYQNGEAATVPKLNLTWFDIDQPRANLRERVLVNGYRKFFTVDQAGHESEGLSALLLLL</sequence>
<dbReference type="PROSITE" id="PS50092">
    <property type="entry name" value="TSP1"/>
    <property type="match status" value="13"/>
</dbReference>
<evidence type="ECO:0000313" key="6">
    <source>
        <dbReference type="Proteomes" id="UP000626109"/>
    </source>
</evidence>
<keyword evidence="1" id="KW-0732">Signal</keyword>
<dbReference type="Pfam" id="PF07992">
    <property type="entry name" value="Pyr_redox_2"/>
    <property type="match status" value="1"/>
</dbReference>
<dbReference type="InterPro" id="IPR000884">
    <property type="entry name" value="TSP1_rpt"/>
</dbReference>
<dbReference type="CDD" id="cd03311">
    <property type="entry name" value="CIMS_C_terminal_like"/>
    <property type="match status" value="1"/>
</dbReference>
<protein>
    <recommendedName>
        <fullName evidence="4">Carrier domain-containing protein</fullName>
    </recommendedName>
</protein>
<evidence type="ECO:0000256" key="1">
    <source>
        <dbReference type="ARBA" id="ARBA00022729"/>
    </source>
</evidence>
<dbReference type="PROSITE" id="PS50075">
    <property type="entry name" value="CARRIER"/>
    <property type="match status" value="1"/>
</dbReference>
<dbReference type="InterPro" id="IPR036736">
    <property type="entry name" value="ACP-like_sf"/>
</dbReference>
<dbReference type="InterPro" id="IPR036383">
    <property type="entry name" value="TSP1_rpt_sf"/>
</dbReference>
<reference evidence="5" key="1">
    <citation type="submission" date="2021-02" db="EMBL/GenBank/DDBJ databases">
        <authorList>
            <person name="Dougan E. K."/>
            <person name="Rhodes N."/>
            <person name="Thang M."/>
            <person name="Chan C."/>
        </authorList>
    </citation>
    <scope>NUCLEOTIDE SEQUENCE</scope>
</reference>
<dbReference type="SUPFAM" id="SSF47336">
    <property type="entry name" value="ACP-like"/>
    <property type="match status" value="1"/>
</dbReference>
<evidence type="ECO:0000256" key="2">
    <source>
        <dbReference type="ARBA" id="ARBA00023157"/>
    </source>
</evidence>
<dbReference type="GO" id="GO:0007155">
    <property type="term" value="P:cell adhesion"/>
    <property type="evidence" value="ECO:0007669"/>
    <property type="project" value="TreeGrafter"/>
</dbReference>
<dbReference type="InterPro" id="IPR036188">
    <property type="entry name" value="FAD/NAD-bd_sf"/>
</dbReference>
<dbReference type="InterPro" id="IPR051418">
    <property type="entry name" value="Spondin/Thrombospondin_T1"/>
</dbReference>
<dbReference type="GO" id="GO:0016491">
    <property type="term" value="F:oxidoreductase activity"/>
    <property type="evidence" value="ECO:0007669"/>
    <property type="project" value="InterPro"/>
</dbReference>
<dbReference type="Gene3D" id="1.10.1200.10">
    <property type="entry name" value="ACP-like"/>
    <property type="match status" value="1"/>
</dbReference>
<dbReference type="InterPro" id="IPR009081">
    <property type="entry name" value="PP-bd_ACP"/>
</dbReference>
<dbReference type="Proteomes" id="UP000626109">
    <property type="component" value="Unassembled WGS sequence"/>
</dbReference>
<feature type="domain" description="Carrier" evidence="4">
    <location>
        <begin position="3"/>
        <end position="81"/>
    </location>
</feature>
<accession>A0A813JY50</accession>